<dbReference type="Proteomes" id="UP000021053">
    <property type="component" value="Unassembled WGS sequence"/>
</dbReference>
<comment type="caution">
    <text evidence="3">The sequence shown here is derived from an EMBL/GenBank/DDBJ whole genome shotgun (WGS) entry which is preliminary data.</text>
</comment>
<dbReference type="InterPro" id="IPR014729">
    <property type="entry name" value="Rossmann-like_a/b/a_fold"/>
</dbReference>
<protein>
    <submittedName>
        <fullName evidence="3">Universal stress protein UspA-like protein</fullName>
    </submittedName>
</protein>
<name>A0A010YQI4_9ACTN</name>
<proteinExistence type="inferred from homology"/>
<evidence type="ECO:0000313" key="3">
    <source>
        <dbReference type="EMBL" id="EXG82455.1"/>
    </source>
</evidence>
<dbReference type="PANTHER" id="PTHR46268">
    <property type="entry name" value="STRESS RESPONSE PROTEIN NHAX"/>
    <property type="match status" value="1"/>
</dbReference>
<dbReference type="Pfam" id="PF00582">
    <property type="entry name" value="Usp"/>
    <property type="match status" value="2"/>
</dbReference>
<evidence type="ECO:0000256" key="1">
    <source>
        <dbReference type="ARBA" id="ARBA00008791"/>
    </source>
</evidence>
<sequence>MTAYRKPIVVGVSPTDSANDVVAWGAREAQLRGRRLRLVHAHEFAHGGTAAPATARLAYRDAAEWMRAQRAYAARLLPGGELEATVLDGNWVEVLLHQASDAEMLVVGSGDEWRTDGLATARAVQLVAHADVPVIVVRGGGQPAAAAGRVVVGCGEGDQPDVLLAAAFDEADRRGVDLLVVRSRISADVPREADVLAGWRAKYPQVVAGLRVCHESPAAALIEASQAAGLVIVGSRGAGGFPGLRLGSVTDAVLRHAVCPVLVVPVVR</sequence>
<dbReference type="AlphaFoldDB" id="A0A010YQI4"/>
<reference evidence="3 4" key="1">
    <citation type="submission" date="2013-07" db="EMBL/GenBank/DDBJ databases">
        <authorList>
            <consortium name="DOE Joint Genome Institute"/>
            <person name="Eisen J."/>
            <person name="Huntemann M."/>
            <person name="Han J."/>
            <person name="Chen A."/>
            <person name="Kyrpides N."/>
            <person name="Mavromatis K."/>
            <person name="Markowitz V."/>
            <person name="Palaniappan K."/>
            <person name="Ivanova N."/>
            <person name="Schaumberg A."/>
            <person name="Pati A."/>
            <person name="Liolios K."/>
            <person name="Nordberg H.P."/>
            <person name="Cantor M.N."/>
            <person name="Hua S.X."/>
            <person name="Woyke T."/>
        </authorList>
    </citation>
    <scope>NUCLEOTIDE SEQUENCE [LARGE SCALE GENOMIC DNA]</scope>
    <source>
        <strain evidence="3 4">DSM 44712</strain>
    </source>
</reference>
<dbReference type="InterPro" id="IPR006015">
    <property type="entry name" value="Universal_stress_UspA"/>
</dbReference>
<evidence type="ECO:0000259" key="2">
    <source>
        <dbReference type="Pfam" id="PF00582"/>
    </source>
</evidence>
<evidence type="ECO:0000313" key="4">
    <source>
        <dbReference type="Proteomes" id="UP000021053"/>
    </source>
</evidence>
<dbReference type="Gene3D" id="3.40.50.620">
    <property type="entry name" value="HUPs"/>
    <property type="match status" value="2"/>
</dbReference>
<dbReference type="RefSeq" id="WP_035852255.1">
    <property type="nucleotide sequence ID" value="NZ_KK073874.1"/>
</dbReference>
<gene>
    <name evidence="3" type="ORF">CryarDRAFT_3642</name>
</gene>
<dbReference type="EMBL" id="JFBT01000001">
    <property type="protein sequence ID" value="EXG82455.1"/>
    <property type="molecule type" value="Genomic_DNA"/>
</dbReference>
<accession>A0A010YQI4</accession>
<dbReference type="InterPro" id="IPR006016">
    <property type="entry name" value="UspA"/>
</dbReference>
<dbReference type="PANTHER" id="PTHR46268:SF6">
    <property type="entry name" value="UNIVERSAL STRESS PROTEIN UP12"/>
    <property type="match status" value="1"/>
</dbReference>
<dbReference type="OrthoDB" id="3174546at2"/>
<dbReference type="PRINTS" id="PR01438">
    <property type="entry name" value="UNVRSLSTRESS"/>
</dbReference>
<keyword evidence="4" id="KW-1185">Reference proteome</keyword>
<organism evidence="3 4">
    <name type="scientific">Cryptosporangium arvum DSM 44712</name>
    <dbReference type="NCBI Taxonomy" id="927661"/>
    <lineage>
        <taxon>Bacteria</taxon>
        <taxon>Bacillati</taxon>
        <taxon>Actinomycetota</taxon>
        <taxon>Actinomycetes</taxon>
        <taxon>Cryptosporangiales</taxon>
        <taxon>Cryptosporangiaceae</taxon>
        <taxon>Cryptosporangium</taxon>
    </lineage>
</organism>
<dbReference type="SUPFAM" id="SSF52402">
    <property type="entry name" value="Adenine nucleotide alpha hydrolases-like"/>
    <property type="match status" value="2"/>
</dbReference>
<feature type="domain" description="UspA" evidence="2">
    <location>
        <begin position="195"/>
        <end position="265"/>
    </location>
</feature>
<comment type="similarity">
    <text evidence="1">Belongs to the universal stress protein A family.</text>
</comment>
<feature type="domain" description="UspA" evidence="2">
    <location>
        <begin position="6"/>
        <end position="138"/>
    </location>
</feature>
<dbReference type="HOGENOM" id="CLU_049301_2_3_11"/>